<gene>
    <name evidence="1" type="ORF">GCM10010916_35190</name>
</gene>
<protein>
    <recommendedName>
        <fullName evidence="3">Pentapeptide repeat-containing protein</fullName>
    </recommendedName>
</protein>
<comment type="caution">
    <text evidence="1">The sequence shown here is derived from an EMBL/GenBank/DDBJ whole genome shotgun (WGS) entry which is preliminary data.</text>
</comment>
<reference evidence="1" key="1">
    <citation type="journal article" date="2014" name="Int. J. Syst. Evol. Microbiol.">
        <title>Complete genome sequence of Corynebacterium casei LMG S-19264T (=DSM 44701T), isolated from a smear-ripened cheese.</title>
        <authorList>
            <consortium name="US DOE Joint Genome Institute (JGI-PGF)"/>
            <person name="Walter F."/>
            <person name="Albersmeier A."/>
            <person name="Kalinowski J."/>
            <person name="Ruckert C."/>
        </authorList>
    </citation>
    <scope>NUCLEOTIDE SEQUENCE</scope>
    <source>
        <strain evidence="1">CGMCC 1.12987</strain>
    </source>
</reference>
<dbReference type="RefSeq" id="WP_188532383.1">
    <property type="nucleotide sequence ID" value="NZ_BMGR01000012.1"/>
</dbReference>
<dbReference type="Proteomes" id="UP000644756">
    <property type="component" value="Unassembled WGS sequence"/>
</dbReference>
<dbReference type="EMBL" id="BMGR01000012">
    <property type="protein sequence ID" value="GGG15233.1"/>
    <property type="molecule type" value="Genomic_DNA"/>
</dbReference>
<dbReference type="SUPFAM" id="SSF141571">
    <property type="entry name" value="Pentapeptide repeat-like"/>
    <property type="match status" value="1"/>
</dbReference>
<name>A0A917FZH4_9BACL</name>
<dbReference type="Gene3D" id="2.160.20.80">
    <property type="entry name" value="E3 ubiquitin-protein ligase SopA"/>
    <property type="match status" value="1"/>
</dbReference>
<evidence type="ECO:0008006" key="3">
    <source>
        <dbReference type="Google" id="ProtNLM"/>
    </source>
</evidence>
<proteinExistence type="predicted"/>
<accession>A0A917FZH4</accession>
<organism evidence="1 2">
    <name type="scientific">Paenibacillus abyssi</name>
    <dbReference type="NCBI Taxonomy" id="1340531"/>
    <lineage>
        <taxon>Bacteria</taxon>
        <taxon>Bacillati</taxon>
        <taxon>Bacillota</taxon>
        <taxon>Bacilli</taxon>
        <taxon>Bacillales</taxon>
        <taxon>Paenibacillaceae</taxon>
        <taxon>Paenibacillus</taxon>
    </lineage>
</organism>
<keyword evidence="2" id="KW-1185">Reference proteome</keyword>
<sequence>MALTDKKVYDNKSGFELQDLRDENIHMVCFKGADFHGVDMRDTSLTHVNFVNSRWEHIYFSNVHINMAQLGGTVFENIVRPDAPESHFSEEPGTDGWVNVEPVTFKRSDLSTAIFENCELVNVDIRNCNIDGLCIDGILIKDLLEQYHKAKG</sequence>
<evidence type="ECO:0000313" key="1">
    <source>
        <dbReference type="EMBL" id="GGG15233.1"/>
    </source>
</evidence>
<dbReference type="InterPro" id="IPR001646">
    <property type="entry name" value="5peptide_repeat"/>
</dbReference>
<dbReference type="AlphaFoldDB" id="A0A917FZH4"/>
<dbReference type="Pfam" id="PF00805">
    <property type="entry name" value="Pentapeptide"/>
    <property type="match status" value="2"/>
</dbReference>
<evidence type="ECO:0000313" key="2">
    <source>
        <dbReference type="Proteomes" id="UP000644756"/>
    </source>
</evidence>
<reference evidence="1" key="2">
    <citation type="submission" date="2020-09" db="EMBL/GenBank/DDBJ databases">
        <authorList>
            <person name="Sun Q."/>
            <person name="Zhou Y."/>
        </authorList>
    </citation>
    <scope>NUCLEOTIDE SEQUENCE</scope>
    <source>
        <strain evidence="1">CGMCC 1.12987</strain>
    </source>
</reference>